<dbReference type="Proteomes" id="UP000034392">
    <property type="component" value="Chromosome"/>
</dbReference>
<dbReference type="RefSeq" id="WP_053833645.1">
    <property type="nucleotide sequence ID" value="NZ_CP011452.2"/>
</dbReference>
<evidence type="ECO:0000313" key="2">
    <source>
        <dbReference type="Proteomes" id="UP000034392"/>
    </source>
</evidence>
<protein>
    <submittedName>
        <fullName evidence="1">Uncharacterized protein</fullName>
    </submittedName>
</protein>
<name>A0A0F7KYF9_9SPHN</name>
<dbReference type="PATRIC" id="fig|1267766.3.peg.3288"/>
<gene>
    <name evidence="1" type="ORF">WYH_03243</name>
</gene>
<dbReference type="KEGG" id="aay:WYH_03243"/>
<dbReference type="PROSITE" id="PS51257">
    <property type="entry name" value="PROKAR_LIPOPROTEIN"/>
    <property type="match status" value="1"/>
</dbReference>
<dbReference type="InterPro" id="IPR022061">
    <property type="entry name" value="DUF3617"/>
</dbReference>
<dbReference type="STRING" id="1267766.WYH_03243"/>
<dbReference type="Pfam" id="PF12276">
    <property type="entry name" value="DUF3617"/>
    <property type="match status" value="1"/>
</dbReference>
<accession>A0A0F7KYF9</accession>
<dbReference type="EMBL" id="CP011452">
    <property type="protein sequence ID" value="AKH44262.1"/>
    <property type="molecule type" value="Genomic_DNA"/>
</dbReference>
<keyword evidence="2" id="KW-1185">Reference proteome</keyword>
<sequence>MLRREMKEVTMRKIHALPLVAAIALAACSGGTEEESATAGEGLSEAEANAAAEGAIRLTPGQYSTTLELVEFEVPGLSGDLADQIRDLAASGFAEGNSFCLTPEEAEEGPRRMVRDLAENDCTFNKFDVAGGTINADLSCIADDGSEGTMKMTGTMTSESSDMMMEMDQQIPQMGKAHMKVKVNSRRVGECS</sequence>
<proteinExistence type="predicted"/>
<organism evidence="1 2">
    <name type="scientific">Croceibacterium atlanticum</name>
    <dbReference type="NCBI Taxonomy" id="1267766"/>
    <lineage>
        <taxon>Bacteria</taxon>
        <taxon>Pseudomonadati</taxon>
        <taxon>Pseudomonadota</taxon>
        <taxon>Alphaproteobacteria</taxon>
        <taxon>Sphingomonadales</taxon>
        <taxon>Erythrobacteraceae</taxon>
        <taxon>Croceibacterium</taxon>
    </lineage>
</organism>
<reference evidence="1" key="1">
    <citation type="submission" date="2015-05" db="EMBL/GenBank/DDBJ databases">
        <title>The complete genome of Altererythrobacter atlanticus strain 26DY36.</title>
        <authorList>
            <person name="Wu Y.-H."/>
            <person name="Cheng H."/>
            <person name="Wu X.-W."/>
        </authorList>
    </citation>
    <scope>NUCLEOTIDE SEQUENCE [LARGE SCALE GENOMIC DNA]</scope>
    <source>
        <strain evidence="1">26DY36</strain>
    </source>
</reference>
<dbReference type="OrthoDB" id="7405484at2"/>
<dbReference type="AlphaFoldDB" id="A0A0F7KYF9"/>
<evidence type="ECO:0000313" key="1">
    <source>
        <dbReference type="EMBL" id="AKH44262.1"/>
    </source>
</evidence>